<reference evidence="4" key="1">
    <citation type="submission" date="2021-02" db="EMBL/GenBank/DDBJ databases">
        <title>Natrosporangium hydrolyticum gen. nov., sp. nov, a haloalkaliphilic actinobacterium from a soda solonchak soil.</title>
        <authorList>
            <person name="Sorokin D.Y."/>
            <person name="Khijniak T.V."/>
            <person name="Zakharycheva A.P."/>
            <person name="Boueva O.V."/>
            <person name="Ariskina E.V."/>
            <person name="Hahnke R.L."/>
            <person name="Bunk B."/>
            <person name="Sproer C."/>
            <person name="Schumann P."/>
            <person name="Evtushenko L.I."/>
            <person name="Kublanov I.V."/>
        </authorList>
    </citation>
    <scope>NUCLEOTIDE SEQUENCE</scope>
    <source>
        <strain evidence="4">DSM 106523</strain>
    </source>
</reference>
<evidence type="ECO:0000313" key="5">
    <source>
        <dbReference type="Proteomes" id="UP000662857"/>
    </source>
</evidence>
<evidence type="ECO:0000259" key="3">
    <source>
        <dbReference type="Pfam" id="PF00171"/>
    </source>
</evidence>
<organism evidence="4 5">
    <name type="scientific">Natronosporangium hydrolyticum</name>
    <dbReference type="NCBI Taxonomy" id="2811111"/>
    <lineage>
        <taxon>Bacteria</taxon>
        <taxon>Bacillati</taxon>
        <taxon>Actinomycetota</taxon>
        <taxon>Actinomycetes</taxon>
        <taxon>Micromonosporales</taxon>
        <taxon>Micromonosporaceae</taxon>
        <taxon>Natronosporangium</taxon>
    </lineage>
</organism>
<dbReference type="InterPro" id="IPR016162">
    <property type="entry name" value="Ald_DH_N"/>
</dbReference>
<dbReference type="RefSeq" id="WP_239677546.1">
    <property type="nucleotide sequence ID" value="NZ_CP070499.1"/>
</dbReference>
<evidence type="ECO:0000313" key="4">
    <source>
        <dbReference type="EMBL" id="QSB15367.1"/>
    </source>
</evidence>
<evidence type="ECO:0000256" key="2">
    <source>
        <dbReference type="SAM" id="MobiDB-lite"/>
    </source>
</evidence>
<dbReference type="InterPro" id="IPR050740">
    <property type="entry name" value="Aldehyde_DH_Superfamily"/>
</dbReference>
<keyword evidence="1" id="KW-0560">Oxidoreductase</keyword>
<dbReference type="Pfam" id="PF00171">
    <property type="entry name" value="Aldedh"/>
    <property type="match status" value="1"/>
</dbReference>
<dbReference type="Gene3D" id="3.40.309.10">
    <property type="entry name" value="Aldehyde Dehydrogenase, Chain A, domain 2"/>
    <property type="match status" value="1"/>
</dbReference>
<dbReference type="PANTHER" id="PTHR43353">
    <property type="entry name" value="SUCCINATE-SEMIALDEHYDE DEHYDROGENASE, MITOCHONDRIAL"/>
    <property type="match status" value="1"/>
</dbReference>
<sequence>MRDVETAVTAAAAAATDFDGLGRAGRAELLTAAAHALAERRDDVVAVADEETRLGPNRLHGELTRTCYQLQLFAEVLHDGGYLGATIDRAGDTPAGPRPDLRRMLVPVGPVAVFGASNFPLAFSVPGGDVASALAAGCPVVVKAHPSHPRTSRLCADILSSVLPPGTFSLVAGFEAGQALVQHPAIRAVGFTGSTAGGRALFDLANARPDPIPFYGELGSVNPLVVTPAAASQRAAEIAAGFVGSMTLGTGQFCTKPGLLFIPAGAEQLRSALAAEVAAVEAGPMLSDAIHRAFVDEVATRRTDGRLEVIGTAAAEPGERAGAAVLFRVAAADLTATHLQECFGPTAVVVEYGSVAELVEALSRLDGQLTATLHSGADEVALVAQLVAQLRQTAGRLVFDGYPTGVAVSWAMQHGGPYPATTSSAHTSVGATAIARWLRPVTYQKAPQWALPPELRDAPPEPLPRRIDGTLELPGR</sequence>
<feature type="domain" description="Aldehyde dehydrogenase" evidence="3">
    <location>
        <begin position="3"/>
        <end position="381"/>
    </location>
</feature>
<dbReference type="InterPro" id="IPR044151">
    <property type="entry name" value="ALDH_KGSADH"/>
</dbReference>
<dbReference type="InterPro" id="IPR016161">
    <property type="entry name" value="Ald_DH/histidinol_DH"/>
</dbReference>
<dbReference type="InterPro" id="IPR016163">
    <property type="entry name" value="Ald_DH_C"/>
</dbReference>
<name>A0A895YC56_9ACTN</name>
<dbReference type="CDD" id="cd07129">
    <property type="entry name" value="ALDH_KGSADH"/>
    <property type="match status" value="1"/>
</dbReference>
<dbReference type="GO" id="GO:0016620">
    <property type="term" value="F:oxidoreductase activity, acting on the aldehyde or oxo group of donors, NAD or NADP as acceptor"/>
    <property type="evidence" value="ECO:0007669"/>
    <property type="project" value="InterPro"/>
</dbReference>
<dbReference type="AlphaFoldDB" id="A0A895YC56"/>
<evidence type="ECO:0000256" key="1">
    <source>
        <dbReference type="ARBA" id="ARBA00023002"/>
    </source>
</evidence>
<dbReference type="InterPro" id="IPR015590">
    <property type="entry name" value="Aldehyde_DH_dom"/>
</dbReference>
<protein>
    <submittedName>
        <fullName evidence="4">Aldehyde dehydrogenase (NADP(+))</fullName>
    </submittedName>
</protein>
<feature type="region of interest" description="Disordered" evidence="2">
    <location>
        <begin position="452"/>
        <end position="476"/>
    </location>
</feature>
<dbReference type="KEGG" id="nhy:JQS43_03115"/>
<dbReference type="Gene3D" id="3.40.605.10">
    <property type="entry name" value="Aldehyde Dehydrogenase, Chain A, domain 1"/>
    <property type="match status" value="1"/>
</dbReference>
<proteinExistence type="predicted"/>
<gene>
    <name evidence="4" type="ORF">JQS43_03115</name>
</gene>
<keyword evidence="5" id="KW-1185">Reference proteome</keyword>
<feature type="compositionally biased region" description="Basic and acidic residues" evidence="2">
    <location>
        <begin position="454"/>
        <end position="476"/>
    </location>
</feature>
<dbReference type="SUPFAM" id="SSF53720">
    <property type="entry name" value="ALDH-like"/>
    <property type="match status" value="1"/>
</dbReference>
<dbReference type="PANTHER" id="PTHR43353:SF3">
    <property type="entry name" value="ALDEHYDE DEHYDROGENASE-RELATED"/>
    <property type="match status" value="1"/>
</dbReference>
<dbReference type="EMBL" id="CP070499">
    <property type="protein sequence ID" value="QSB15367.1"/>
    <property type="molecule type" value="Genomic_DNA"/>
</dbReference>
<dbReference type="Proteomes" id="UP000662857">
    <property type="component" value="Chromosome"/>
</dbReference>
<accession>A0A895YC56</accession>